<accession>A0AAT9LD37</accession>
<dbReference type="KEGG" id="fcz:IMF26_02665"/>
<dbReference type="AlphaFoldDB" id="A0AAT9LD37"/>
<dbReference type="EMBL" id="CP062796">
    <property type="protein sequence ID" value="QUL98991.1"/>
    <property type="molecule type" value="Genomic_DNA"/>
</dbReference>
<evidence type="ECO:0000313" key="1">
    <source>
        <dbReference type="EMBL" id="QUL98991.1"/>
    </source>
</evidence>
<proteinExistence type="predicted"/>
<name>A0AAT9LD37_9FIRM</name>
<reference evidence="1" key="2">
    <citation type="journal article" date="2023" name="Biology">
        <title>Prokaryotic Life Associated with Coal-Fire Gas Vents Revealed by Metagenomics.</title>
        <authorList>
            <person name="Kadnikov V.V."/>
            <person name="Mardanov A.V."/>
            <person name="Beletsky A.V."/>
            <person name="Karnachuk O.V."/>
            <person name="Ravin N.V."/>
        </authorList>
    </citation>
    <scope>NUCLEOTIDE SEQUENCE</scope>
    <source>
        <strain evidence="1">Bu02</strain>
    </source>
</reference>
<reference evidence="1" key="1">
    <citation type="submission" date="2020-10" db="EMBL/GenBank/DDBJ databases">
        <authorList>
            <person name="Kadnikov V."/>
            <person name="Beletsky A.V."/>
            <person name="Mardanov A.V."/>
            <person name="Karnachuk O.V."/>
            <person name="Ravin N.V."/>
        </authorList>
    </citation>
    <scope>NUCLEOTIDE SEQUENCE</scope>
    <source>
        <strain evidence="1">Bu02</strain>
    </source>
</reference>
<dbReference type="SUPFAM" id="SSF53383">
    <property type="entry name" value="PLP-dependent transferases"/>
    <property type="match status" value="1"/>
</dbReference>
<sequence>MAEFKYKFQMYRHLQQNAQKIYAEAKKTAEDLGITGDLKGHIGLTGAISGCPAPLRKSVLEASEKGAKEVIPLARLVDEIREIVKDVYGDEYDACPVNTCEGGLWVTFDTLFSPPLTGRGDKYRSRYIVPLEKHMHHQAGYGRPFPPKYKEMLAERGCTAGEFGFSGKRLDNLDVVIVPLEGAQYPNHGIKYFPVPLLTKVDPEASLEVIAATADVHAADLAGFASLGYDTPGYGYGVKDENGTPVLQKGLGELAKEFDVPYVVDNAWGLPFVGHDPRKSGASVIVYSMDKATGSATSGLIIGREDVMVPIRRALGMHGDRYGTTASYGKAAYVILDPGKEALLTQIQVLKELRDNPSFYTSQVDQLYEIVTSEFAQAHPKLRQGLKISKSYNSMTVEVNYEDTWKDGMGFPIFSIEDMYAGSHLLQVGLAQMGIIATIAYDANIFISPGQGTCDDDGNLIPDKMRLAVKGLVALMEIVGRYSGFLA</sequence>
<organism evidence="1">
    <name type="scientific">Candidatus Fermentithermobacillus carboniphilus</name>
    <dbReference type="NCBI Taxonomy" id="3085328"/>
    <lineage>
        <taxon>Bacteria</taxon>
        <taxon>Bacillati</taxon>
        <taxon>Bacillota</taxon>
        <taxon>Candidatus Fermentithermobacillia</taxon>
        <taxon>Candidatus Fermentithermobacillales</taxon>
        <taxon>Candidatus Fermentithermobacillaceae</taxon>
        <taxon>Candidatus Fermentithermobacillus</taxon>
    </lineage>
</organism>
<dbReference type="InterPro" id="IPR015421">
    <property type="entry name" value="PyrdxlP-dep_Trfase_major"/>
</dbReference>
<dbReference type="Gene3D" id="3.40.640.10">
    <property type="entry name" value="Type I PLP-dependent aspartate aminotransferase-like (Major domain)"/>
    <property type="match status" value="1"/>
</dbReference>
<protein>
    <submittedName>
        <fullName evidence="1">Uncharacterized protein</fullName>
    </submittedName>
</protein>
<gene>
    <name evidence="1" type="ORF">IMF26_02665</name>
</gene>
<dbReference type="InterPro" id="IPR015424">
    <property type="entry name" value="PyrdxlP-dep_Trfase"/>
</dbReference>